<feature type="compositionally biased region" description="Acidic residues" evidence="3">
    <location>
        <begin position="96"/>
        <end position="107"/>
    </location>
</feature>
<dbReference type="GO" id="GO:0042274">
    <property type="term" value="P:ribosomal small subunit biogenesis"/>
    <property type="evidence" value="ECO:0007669"/>
    <property type="project" value="InterPro"/>
</dbReference>
<evidence type="ECO:0000256" key="2">
    <source>
        <dbReference type="ARBA" id="ARBA00021561"/>
    </source>
</evidence>
<organism evidence="4">
    <name type="scientific">Tetraodon nigroviridis</name>
    <name type="common">Spotted green pufferfish</name>
    <name type="synonym">Chelonodon nigroviridis</name>
    <dbReference type="NCBI Taxonomy" id="99883"/>
    <lineage>
        <taxon>Eukaryota</taxon>
        <taxon>Metazoa</taxon>
        <taxon>Chordata</taxon>
        <taxon>Craniata</taxon>
        <taxon>Vertebrata</taxon>
        <taxon>Euteleostomi</taxon>
        <taxon>Actinopterygii</taxon>
        <taxon>Neopterygii</taxon>
        <taxon>Teleostei</taxon>
        <taxon>Neoteleostei</taxon>
        <taxon>Acanthomorphata</taxon>
        <taxon>Eupercaria</taxon>
        <taxon>Tetraodontiformes</taxon>
        <taxon>Tetradontoidea</taxon>
        <taxon>Tetraodontidae</taxon>
        <taxon>Tetraodon</taxon>
    </lineage>
</organism>
<gene>
    <name evidence="4" type="ORF">GSTENG00011957001</name>
</gene>
<evidence type="ECO:0000313" key="4">
    <source>
        <dbReference type="EMBL" id="CAF95349.1"/>
    </source>
</evidence>
<dbReference type="OrthoDB" id="5852896at2759"/>
<feature type="compositionally biased region" description="Basic and acidic residues" evidence="3">
    <location>
        <begin position="300"/>
        <end position="314"/>
    </location>
</feature>
<dbReference type="AlphaFoldDB" id="Q4SVI3"/>
<dbReference type="InterPro" id="IPR007307">
    <property type="entry name" value="Ltv1"/>
</dbReference>
<dbReference type="Pfam" id="PF04180">
    <property type="entry name" value="LTV"/>
    <property type="match status" value="2"/>
</dbReference>
<dbReference type="GO" id="GO:0005634">
    <property type="term" value="C:nucleus"/>
    <property type="evidence" value="ECO:0007669"/>
    <property type="project" value="TreeGrafter"/>
</dbReference>
<dbReference type="PANTHER" id="PTHR21531:SF0">
    <property type="entry name" value="PROTEIN LTV1 HOMOLOG"/>
    <property type="match status" value="1"/>
</dbReference>
<dbReference type="PANTHER" id="PTHR21531">
    <property type="entry name" value="LOW-TEMPERATURE VIABILITY PROTEIN LTV1-RELATED"/>
    <property type="match status" value="1"/>
</dbReference>
<dbReference type="GO" id="GO:0005829">
    <property type="term" value="C:cytosol"/>
    <property type="evidence" value="ECO:0007669"/>
    <property type="project" value="TreeGrafter"/>
</dbReference>
<feature type="region of interest" description="Disordered" evidence="3">
    <location>
        <begin position="300"/>
        <end position="326"/>
    </location>
</feature>
<sequence>RKKKSFIEKKKAVTFHLVHRSQRDPLAADEKAPQHVLLPATKVEAEKRREEQRNFGVFFDDDYDYLQHLKESSGPSELVASGPSRSDRQTFTLRDEEAENEKEDDSGSDMPATSIRLPSSVFASEFEEEVGLLNKAAPISGPRLDMDPDIVAALDEDFDFEDPDNILEDDFIVKANSATGACVEDDEDDDEWEDTDEEDEFDSEGELSGEEDVDDDGECLFMDEETKSRFTEYSLTSSVMRRNEQLSLLDDRFEKFYEQFDDDEIGALDNTEVEGFIQPDSARLEEIIKDYFIQKEKESLRPDDLGPKELPVVKEEEDEEEEEEMETVVLAEPEEKWDCETIISTYSNMYNRPKVIEEPKKPIRVSARTGIPLDVLPTRGLSAKQAERISRINDSDLPRVSTQARDRQESREERKARKQAIKEERKERRTEKKANKVAFKEEKIRQEKQMQNLRMNVQGLKLLAAPGFPKENHLSLEVVTSTSVFCTRSDGFHLTQTAFVTYLISVKKEKDPEINSRKCSPGILNSLKCF</sequence>
<dbReference type="KEGG" id="tng:GSTEN00011957G001"/>
<reference evidence="4" key="1">
    <citation type="journal article" date="2004" name="Nature">
        <title>Genome duplication in the teleost fish Tetraodon nigroviridis reveals the early vertebrate proto-karyotype.</title>
        <authorList>
            <person name="Jaillon O."/>
            <person name="Aury J.-M."/>
            <person name="Brunet F."/>
            <person name="Petit J.-L."/>
            <person name="Stange-Thomann N."/>
            <person name="Mauceli E."/>
            <person name="Bouneau L."/>
            <person name="Fischer C."/>
            <person name="Ozouf-Costaz C."/>
            <person name="Bernot A."/>
            <person name="Nicaud S."/>
            <person name="Jaffe D."/>
            <person name="Fisher S."/>
            <person name="Lutfalla G."/>
            <person name="Dossat C."/>
            <person name="Segurens B."/>
            <person name="Dasilva C."/>
            <person name="Salanoubat M."/>
            <person name="Levy M."/>
            <person name="Boudet N."/>
            <person name="Castellano S."/>
            <person name="Anthouard V."/>
            <person name="Jubin C."/>
            <person name="Castelli V."/>
            <person name="Katinka M."/>
            <person name="Vacherie B."/>
            <person name="Biemont C."/>
            <person name="Skalli Z."/>
            <person name="Cattolico L."/>
            <person name="Poulain J."/>
            <person name="De Berardinis V."/>
            <person name="Cruaud C."/>
            <person name="Duprat S."/>
            <person name="Brottier P."/>
            <person name="Coutanceau J.-P."/>
            <person name="Gouzy J."/>
            <person name="Parra G."/>
            <person name="Lardier G."/>
            <person name="Chapple C."/>
            <person name="McKernan K.J."/>
            <person name="McEwan P."/>
            <person name="Bosak S."/>
            <person name="Kellis M."/>
            <person name="Volff J.-N."/>
            <person name="Guigo R."/>
            <person name="Zody M.C."/>
            <person name="Mesirov J."/>
            <person name="Lindblad-Toh K."/>
            <person name="Birren B."/>
            <person name="Nusbaum C."/>
            <person name="Kahn D."/>
            <person name="Robinson-Rechavi M."/>
            <person name="Laudet V."/>
            <person name="Schachter V."/>
            <person name="Quetier F."/>
            <person name="Saurin W."/>
            <person name="Scarpelli C."/>
            <person name="Wincker P."/>
            <person name="Lander E.S."/>
            <person name="Weissenbach J."/>
            <person name="Roest Crollius H."/>
        </authorList>
    </citation>
    <scope>NUCLEOTIDE SEQUENCE [LARGE SCALE GENOMIC DNA]</scope>
</reference>
<proteinExistence type="inferred from homology"/>
<evidence type="ECO:0000256" key="1">
    <source>
        <dbReference type="ARBA" id="ARBA00009078"/>
    </source>
</evidence>
<feature type="region of interest" description="Disordered" evidence="3">
    <location>
        <begin position="70"/>
        <end position="116"/>
    </location>
</feature>
<dbReference type="EMBL" id="CAAE01013757">
    <property type="protein sequence ID" value="CAF95349.1"/>
    <property type="molecule type" value="Genomic_DNA"/>
</dbReference>
<name>Q4SVI3_TETNG</name>
<feature type="region of interest" description="Disordered" evidence="3">
    <location>
        <begin position="384"/>
        <end position="434"/>
    </location>
</feature>
<feature type="compositionally biased region" description="Acidic residues" evidence="3">
    <location>
        <begin position="315"/>
        <end position="326"/>
    </location>
</feature>
<feature type="region of interest" description="Disordered" evidence="3">
    <location>
        <begin position="178"/>
        <end position="218"/>
    </location>
</feature>
<feature type="compositionally biased region" description="Acidic residues" evidence="3">
    <location>
        <begin position="183"/>
        <end position="218"/>
    </location>
</feature>
<comment type="caution">
    <text evidence="4">The sequence shown here is derived from an EMBL/GenBank/DDBJ whole genome shotgun (WGS) entry which is preliminary data.</text>
</comment>
<dbReference type="GO" id="GO:0030688">
    <property type="term" value="C:preribosome, small subunit precursor"/>
    <property type="evidence" value="ECO:0007669"/>
    <property type="project" value="TreeGrafter"/>
</dbReference>
<feature type="compositionally biased region" description="Basic and acidic residues" evidence="3">
    <location>
        <begin position="404"/>
        <end position="434"/>
    </location>
</feature>
<comment type="similarity">
    <text evidence="1">Belongs to the LTV1 family.</text>
</comment>
<evidence type="ECO:0000256" key="3">
    <source>
        <dbReference type="SAM" id="MobiDB-lite"/>
    </source>
</evidence>
<dbReference type="GO" id="GO:0000056">
    <property type="term" value="P:ribosomal small subunit export from nucleus"/>
    <property type="evidence" value="ECO:0007669"/>
    <property type="project" value="TreeGrafter"/>
</dbReference>
<feature type="compositionally biased region" description="Basic and acidic residues" evidence="3">
    <location>
        <begin position="385"/>
        <end position="397"/>
    </location>
</feature>
<protein>
    <recommendedName>
        <fullName evidence="2">Protein LTV1 homolog</fullName>
    </recommendedName>
</protein>
<feature type="non-terminal residue" evidence="4">
    <location>
        <position position="1"/>
    </location>
</feature>
<accession>Q4SVI3</accession>
<reference evidence="4" key="2">
    <citation type="submission" date="2004-02" db="EMBL/GenBank/DDBJ databases">
        <authorList>
            <consortium name="Genoscope"/>
            <consortium name="Whitehead Institute Centre for Genome Research"/>
        </authorList>
    </citation>
    <scope>NUCLEOTIDE SEQUENCE</scope>
</reference>